<dbReference type="PROSITE" id="PS51371">
    <property type="entry name" value="CBS"/>
    <property type="match status" value="4"/>
</dbReference>
<dbReference type="InterPro" id="IPR000644">
    <property type="entry name" value="CBS_dom"/>
</dbReference>
<proteinExistence type="predicted"/>
<sequence length="287" mass="31778">MTSSGERVENCMQRDLVTVKDGTNLVVVAKTMTEQKIGCVLIHREGGSSQNFKMIGLLSEADLVRKGLAQGLSLSDTMVTQIMAPTLLTIPIQSTMLEASHVMEQSRVRHLCVADVADEDEIVGLISIRDLVKHFVHATSGPIRDLDDVYRPLSVLMQTAMEKIDREETLSMASTLMANKHIGSLLVMQGGKVVGIVTERDLVQKGIALDHDPNHVTVGTVMRSPLIDIDINRTVHDASDLMAEQGIRHLPVTENHAIVGILSVRDLIRMISVRDRPRFLRDKREHD</sequence>
<keyword evidence="5" id="KW-1185">Reference proteome</keyword>
<dbReference type="RefSeq" id="WP_313831133.1">
    <property type="nucleotide sequence ID" value="NZ_JAQOUE010000001.1"/>
</dbReference>
<dbReference type="PANTHER" id="PTHR43080">
    <property type="entry name" value="CBS DOMAIN-CONTAINING PROTEIN CBSX3, MITOCHONDRIAL"/>
    <property type="match status" value="1"/>
</dbReference>
<comment type="caution">
    <text evidence="4">The sequence shown here is derived from an EMBL/GenBank/DDBJ whole genome shotgun (WGS) entry which is preliminary data.</text>
</comment>
<feature type="domain" description="CBS" evidence="3">
    <location>
        <begin position="12"/>
        <end position="74"/>
    </location>
</feature>
<feature type="domain" description="CBS" evidence="3">
    <location>
        <begin position="83"/>
        <end position="146"/>
    </location>
</feature>
<feature type="domain" description="CBS" evidence="3">
    <location>
        <begin position="222"/>
        <end position="278"/>
    </location>
</feature>
<dbReference type="PANTHER" id="PTHR43080:SF2">
    <property type="entry name" value="CBS DOMAIN-CONTAINING PROTEIN"/>
    <property type="match status" value="1"/>
</dbReference>
<dbReference type="InterPro" id="IPR046342">
    <property type="entry name" value="CBS_dom_sf"/>
</dbReference>
<evidence type="ECO:0000256" key="2">
    <source>
        <dbReference type="PROSITE-ProRule" id="PRU00703"/>
    </source>
</evidence>
<keyword evidence="1 2" id="KW-0129">CBS domain</keyword>
<name>A0ABU3K315_9BACT</name>
<dbReference type="EMBL" id="JAQOUE010000001">
    <property type="protein sequence ID" value="MDT7040775.1"/>
    <property type="molecule type" value="Genomic_DNA"/>
</dbReference>
<reference evidence="4 5" key="1">
    <citation type="journal article" date="2023" name="ISME J.">
        <title>Cultivation and genomic characterization of novel and ubiquitous marine nitrite-oxidizing bacteria from the Nitrospirales.</title>
        <authorList>
            <person name="Mueller A.J."/>
            <person name="Daebeler A."/>
            <person name="Herbold C.W."/>
            <person name="Kirkegaard R.H."/>
            <person name="Daims H."/>
        </authorList>
    </citation>
    <scope>NUCLEOTIDE SEQUENCE [LARGE SCALE GENOMIC DNA]</scope>
    <source>
        <strain evidence="4 5">EB</strain>
    </source>
</reference>
<evidence type="ECO:0000313" key="4">
    <source>
        <dbReference type="EMBL" id="MDT7040775.1"/>
    </source>
</evidence>
<organism evidence="4 5">
    <name type="scientific">Candidatus Nitronereus thalassa</name>
    <dbReference type="NCBI Taxonomy" id="3020898"/>
    <lineage>
        <taxon>Bacteria</taxon>
        <taxon>Pseudomonadati</taxon>
        <taxon>Nitrospirota</taxon>
        <taxon>Nitrospiria</taxon>
        <taxon>Nitrospirales</taxon>
        <taxon>Nitrospiraceae</taxon>
        <taxon>Candidatus Nitronereus</taxon>
    </lineage>
</organism>
<dbReference type="Pfam" id="PF00571">
    <property type="entry name" value="CBS"/>
    <property type="match status" value="4"/>
</dbReference>
<evidence type="ECO:0000313" key="5">
    <source>
        <dbReference type="Proteomes" id="UP001250932"/>
    </source>
</evidence>
<dbReference type="SMART" id="SM00116">
    <property type="entry name" value="CBS"/>
    <property type="match status" value="4"/>
</dbReference>
<dbReference type="SUPFAM" id="SSF54631">
    <property type="entry name" value="CBS-domain pair"/>
    <property type="match status" value="2"/>
</dbReference>
<evidence type="ECO:0000256" key="1">
    <source>
        <dbReference type="ARBA" id="ARBA00023122"/>
    </source>
</evidence>
<accession>A0ABU3K315</accession>
<dbReference type="Proteomes" id="UP001250932">
    <property type="component" value="Unassembled WGS sequence"/>
</dbReference>
<evidence type="ECO:0000259" key="3">
    <source>
        <dbReference type="PROSITE" id="PS51371"/>
    </source>
</evidence>
<dbReference type="Gene3D" id="3.10.580.10">
    <property type="entry name" value="CBS-domain"/>
    <property type="match status" value="2"/>
</dbReference>
<dbReference type="InterPro" id="IPR051257">
    <property type="entry name" value="Diverse_CBS-Domain"/>
</dbReference>
<feature type="domain" description="CBS" evidence="3">
    <location>
        <begin position="157"/>
        <end position="213"/>
    </location>
</feature>
<protein>
    <submittedName>
        <fullName evidence="4">CBS domain-containing protein</fullName>
    </submittedName>
</protein>
<gene>
    <name evidence="4" type="ORF">PPG34_00330</name>
</gene>